<dbReference type="GO" id="GO:0046475">
    <property type="term" value="P:glycerophospholipid catabolic process"/>
    <property type="evidence" value="ECO:0007669"/>
    <property type="project" value="TreeGrafter"/>
</dbReference>
<sequence>MPWKRATTGYAPSTVQCPPVLPTIRAATTLSVNETSWLKVRQPNTVWALRDFLSRANITELDTNAYIGNGTDENVMPNIGIAISGGGYRAMLNGAGAIAAFDNRTTNSTGQGKLGGILQASTYISGLSGGSWLVGSIYAQNFPSVQEIMMGAPNDFGTLWQFNDSVLKGPAELSVTQYYNNIFDDVNGKEAAGFNTTITDYWGRGLSYQFINASDGGPSETFSSIANDPGFLAANTPMPIIIADERAPGQLMIPSNATIFEFNPWEMGSYDPTTQAFAPLKFIGSNFSGGTLLDRKTCITGFDNTGFVIGTSSSLFNTFYLQINNTDAPQRVKDSISQILLKVSQENSDISDWPNPFYGFHNETNGNAASKTLSLVDGGEDLQNIPFHPLIQPLRHVDVIFAIDGSADTSAPGANWPNGTAVVATYRRSLFDSSDIGFPSVPDQNTFINLGLNTRPTFFGCNASNLTEPSPLIVYLPNAPYSYSSNVSTFDLSYNDSERNSIIQNGYNVATMGNSTLDLQWPTCVGCAILSRSFNRTRTAIPGVCTQCFNRYCWNGTVNSTAPAPYQPTNLIKSSGGASLLNPVSFAIAMVLAAWVILFT</sequence>
<organism evidence="13 14">
    <name type="scientific">Hyaloscypha bicolor E</name>
    <dbReference type="NCBI Taxonomy" id="1095630"/>
    <lineage>
        <taxon>Eukaryota</taxon>
        <taxon>Fungi</taxon>
        <taxon>Dikarya</taxon>
        <taxon>Ascomycota</taxon>
        <taxon>Pezizomycotina</taxon>
        <taxon>Leotiomycetes</taxon>
        <taxon>Helotiales</taxon>
        <taxon>Hyaloscyphaceae</taxon>
        <taxon>Hyaloscypha</taxon>
        <taxon>Hyaloscypha bicolor</taxon>
    </lineage>
</organism>
<evidence type="ECO:0000256" key="6">
    <source>
        <dbReference type="ARBA" id="ARBA00023098"/>
    </source>
</evidence>
<keyword evidence="11" id="KW-0472">Membrane</keyword>
<feature type="domain" description="PLA2c" evidence="12">
    <location>
        <begin position="16"/>
        <end position="559"/>
    </location>
</feature>
<dbReference type="RefSeq" id="XP_024740122.1">
    <property type="nucleotide sequence ID" value="XM_024876762.1"/>
</dbReference>
<dbReference type="GO" id="GO:0004622">
    <property type="term" value="F:phosphatidylcholine lysophospholipase activity"/>
    <property type="evidence" value="ECO:0007669"/>
    <property type="project" value="UniProtKB-EC"/>
</dbReference>
<evidence type="ECO:0000256" key="11">
    <source>
        <dbReference type="SAM" id="Phobius"/>
    </source>
</evidence>
<evidence type="ECO:0000313" key="13">
    <source>
        <dbReference type="EMBL" id="PMD63218.1"/>
    </source>
</evidence>
<dbReference type="GO" id="GO:0004623">
    <property type="term" value="F:phospholipase A2 activity"/>
    <property type="evidence" value="ECO:0007669"/>
    <property type="project" value="TreeGrafter"/>
</dbReference>
<feature type="transmembrane region" description="Helical" evidence="11">
    <location>
        <begin position="580"/>
        <end position="599"/>
    </location>
</feature>
<evidence type="ECO:0000256" key="7">
    <source>
        <dbReference type="ARBA" id="ARBA00023180"/>
    </source>
</evidence>
<evidence type="ECO:0000313" key="14">
    <source>
        <dbReference type="Proteomes" id="UP000235371"/>
    </source>
</evidence>
<gene>
    <name evidence="13" type="ORF">K444DRAFT_556770</name>
</gene>
<dbReference type="Proteomes" id="UP000235371">
    <property type="component" value="Unassembled WGS sequence"/>
</dbReference>
<evidence type="ECO:0000259" key="12">
    <source>
        <dbReference type="PROSITE" id="PS51210"/>
    </source>
</evidence>
<dbReference type="Pfam" id="PF01735">
    <property type="entry name" value="PLA2_B"/>
    <property type="match status" value="1"/>
</dbReference>
<evidence type="ECO:0000256" key="3">
    <source>
        <dbReference type="ARBA" id="ARBA00022729"/>
    </source>
</evidence>
<proteinExistence type="inferred from homology"/>
<protein>
    <recommendedName>
        <fullName evidence="2 10">Lysophospholipase</fullName>
        <ecNumber evidence="2 10">3.1.1.5</ecNumber>
    </recommendedName>
</protein>
<keyword evidence="14" id="KW-1185">Reference proteome</keyword>
<dbReference type="Gene3D" id="3.40.1090.10">
    <property type="entry name" value="Cytosolic phospholipase A2 catalytic domain"/>
    <property type="match status" value="1"/>
</dbReference>
<dbReference type="PANTHER" id="PTHR10728">
    <property type="entry name" value="CYTOSOLIC PHOSPHOLIPASE A2"/>
    <property type="match status" value="1"/>
</dbReference>
<dbReference type="FunCoup" id="A0A2J6TJP9">
    <property type="interactions" value="94"/>
</dbReference>
<dbReference type="EC" id="3.1.1.5" evidence="2 10"/>
<comment type="catalytic activity">
    <reaction evidence="8 10">
        <text>a 1-acyl-sn-glycero-3-phosphocholine + H2O = sn-glycerol 3-phosphocholine + a fatty acid + H(+)</text>
        <dbReference type="Rhea" id="RHEA:15177"/>
        <dbReference type="ChEBI" id="CHEBI:15377"/>
        <dbReference type="ChEBI" id="CHEBI:15378"/>
        <dbReference type="ChEBI" id="CHEBI:16870"/>
        <dbReference type="ChEBI" id="CHEBI:28868"/>
        <dbReference type="ChEBI" id="CHEBI:58168"/>
        <dbReference type="EC" id="3.1.1.5"/>
    </reaction>
</comment>
<evidence type="ECO:0000256" key="4">
    <source>
        <dbReference type="ARBA" id="ARBA00022801"/>
    </source>
</evidence>
<keyword evidence="11" id="KW-0812">Transmembrane</keyword>
<reference evidence="13 14" key="1">
    <citation type="submission" date="2016-04" db="EMBL/GenBank/DDBJ databases">
        <title>A degradative enzymes factory behind the ericoid mycorrhizal symbiosis.</title>
        <authorList>
            <consortium name="DOE Joint Genome Institute"/>
            <person name="Martino E."/>
            <person name="Morin E."/>
            <person name="Grelet G."/>
            <person name="Kuo A."/>
            <person name="Kohler A."/>
            <person name="Daghino S."/>
            <person name="Barry K."/>
            <person name="Choi C."/>
            <person name="Cichocki N."/>
            <person name="Clum A."/>
            <person name="Copeland A."/>
            <person name="Hainaut M."/>
            <person name="Haridas S."/>
            <person name="Labutti K."/>
            <person name="Lindquist E."/>
            <person name="Lipzen A."/>
            <person name="Khouja H.-R."/>
            <person name="Murat C."/>
            <person name="Ohm R."/>
            <person name="Olson A."/>
            <person name="Spatafora J."/>
            <person name="Veneault-Fourrey C."/>
            <person name="Henrissat B."/>
            <person name="Grigoriev I."/>
            <person name="Martin F."/>
            <person name="Perotto S."/>
        </authorList>
    </citation>
    <scope>NUCLEOTIDE SEQUENCE [LARGE SCALE GENOMIC DNA]</scope>
    <source>
        <strain evidence="13 14">E</strain>
    </source>
</reference>
<evidence type="ECO:0000256" key="2">
    <source>
        <dbReference type="ARBA" id="ARBA00013274"/>
    </source>
</evidence>
<evidence type="ECO:0000256" key="10">
    <source>
        <dbReference type="RuleBase" id="RU362103"/>
    </source>
</evidence>
<dbReference type="SMART" id="SM00022">
    <property type="entry name" value="PLAc"/>
    <property type="match status" value="1"/>
</dbReference>
<dbReference type="GO" id="GO:0005783">
    <property type="term" value="C:endoplasmic reticulum"/>
    <property type="evidence" value="ECO:0007669"/>
    <property type="project" value="TreeGrafter"/>
</dbReference>
<dbReference type="SUPFAM" id="SSF52151">
    <property type="entry name" value="FabD/lysophospholipase-like"/>
    <property type="match status" value="1"/>
</dbReference>
<dbReference type="InterPro" id="IPR016035">
    <property type="entry name" value="Acyl_Trfase/lysoPLipase"/>
</dbReference>
<keyword evidence="3" id="KW-0732">Signal</keyword>
<keyword evidence="7" id="KW-0325">Glycoprotein</keyword>
<dbReference type="EMBL" id="KZ613782">
    <property type="protein sequence ID" value="PMD63218.1"/>
    <property type="molecule type" value="Genomic_DNA"/>
</dbReference>
<dbReference type="PROSITE" id="PS51210">
    <property type="entry name" value="PLA2C"/>
    <property type="match status" value="1"/>
</dbReference>
<dbReference type="STRING" id="1095630.A0A2J6TJP9"/>
<accession>A0A2J6TJP9</accession>
<dbReference type="InterPro" id="IPR002642">
    <property type="entry name" value="LysoPLipase_cat_dom"/>
</dbReference>
<name>A0A2J6TJP9_9HELO</name>
<dbReference type="GO" id="GO:0005829">
    <property type="term" value="C:cytosol"/>
    <property type="evidence" value="ECO:0007669"/>
    <property type="project" value="TreeGrafter"/>
</dbReference>
<dbReference type="PANTHER" id="PTHR10728:SF33">
    <property type="entry name" value="LYSOPHOSPHOLIPASE 1-RELATED"/>
    <property type="match status" value="1"/>
</dbReference>
<dbReference type="OrthoDB" id="4084751at2759"/>
<comment type="similarity">
    <text evidence="1 10">Belongs to the lysophospholipase family.</text>
</comment>
<keyword evidence="11" id="KW-1133">Transmembrane helix</keyword>
<keyword evidence="4 9" id="KW-0378">Hydrolase</keyword>
<evidence type="ECO:0000256" key="5">
    <source>
        <dbReference type="ARBA" id="ARBA00022963"/>
    </source>
</evidence>
<evidence type="ECO:0000256" key="1">
    <source>
        <dbReference type="ARBA" id="ARBA00008780"/>
    </source>
</evidence>
<dbReference type="FunFam" id="3.40.1090.10:FF:000010">
    <property type="entry name" value="Lysophospholipase"/>
    <property type="match status" value="1"/>
</dbReference>
<dbReference type="AlphaFoldDB" id="A0A2J6TJP9"/>
<dbReference type="GeneID" id="36584841"/>
<dbReference type="InParanoid" id="A0A2J6TJP9"/>
<keyword evidence="5 9" id="KW-0442">Lipid degradation</keyword>
<keyword evidence="6 9" id="KW-0443">Lipid metabolism</keyword>
<evidence type="ECO:0000256" key="8">
    <source>
        <dbReference type="ARBA" id="ARBA00049531"/>
    </source>
</evidence>
<evidence type="ECO:0000256" key="9">
    <source>
        <dbReference type="PROSITE-ProRule" id="PRU00555"/>
    </source>
</evidence>